<keyword evidence="1" id="KW-0677">Repeat</keyword>
<organism evidence="4 5">
    <name type="scientific">Dovyalis caffra</name>
    <dbReference type="NCBI Taxonomy" id="77055"/>
    <lineage>
        <taxon>Eukaryota</taxon>
        <taxon>Viridiplantae</taxon>
        <taxon>Streptophyta</taxon>
        <taxon>Embryophyta</taxon>
        <taxon>Tracheophyta</taxon>
        <taxon>Spermatophyta</taxon>
        <taxon>Magnoliopsida</taxon>
        <taxon>eudicotyledons</taxon>
        <taxon>Gunneridae</taxon>
        <taxon>Pentapetalae</taxon>
        <taxon>rosids</taxon>
        <taxon>fabids</taxon>
        <taxon>Malpighiales</taxon>
        <taxon>Salicaceae</taxon>
        <taxon>Flacourtieae</taxon>
        <taxon>Dovyalis</taxon>
    </lineage>
</organism>
<evidence type="ECO:0000313" key="5">
    <source>
        <dbReference type="Proteomes" id="UP001314170"/>
    </source>
</evidence>
<dbReference type="GO" id="GO:0009451">
    <property type="term" value="P:RNA modification"/>
    <property type="evidence" value="ECO:0007669"/>
    <property type="project" value="InterPro"/>
</dbReference>
<protein>
    <recommendedName>
        <fullName evidence="6">Chlororespiratory reduction 4</fullName>
    </recommendedName>
</protein>
<dbReference type="AlphaFoldDB" id="A0AAV1RYN4"/>
<keyword evidence="5" id="KW-1185">Reference proteome</keyword>
<dbReference type="PANTHER" id="PTHR47926:SF467">
    <property type="entry name" value="REPEAT-CONTAINING PROTEIN, PUTATIVE-RELATED"/>
    <property type="match status" value="1"/>
</dbReference>
<accession>A0AAV1RYN4</accession>
<dbReference type="PROSITE" id="PS51375">
    <property type="entry name" value="PPR"/>
    <property type="match status" value="6"/>
</dbReference>
<feature type="repeat" description="PPR" evidence="3">
    <location>
        <begin position="169"/>
        <end position="199"/>
    </location>
</feature>
<dbReference type="NCBIfam" id="TIGR00756">
    <property type="entry name" value="PPR"/>
    <property type="match status" value="9"/>
</dbReference>
<evidence type="ECO:0000256" key="3">
    <source>
        <dbReference type="PROSITE-ProRule" id="PRU00708"/>
    </source>
</evidence>
<dbReference type="InterPro" id="IPR002885">
    <property type="entry name" value="PPR_rpt"/>
</dbReference>
<sequence length="546" mass="60543">MPLNPSSNPSIPILIKSCKTILHLHQLHVHIIHKGLEQDHSIISHFLSISTSVSYSTSVFNRLLNPSTFLYNILLKIFSKNSQFNGTFSLFNRMKQSDHALPDKYTYPQLIKACSNELRLKEGQIVHGSAIRCGVSDDVYVGSSLIDFYGKCKEILSARKVFDEMSERNVVSWTAMIIGYANFGDLENAKRVFERMPERNLPSWNAMISGLTKAGDLKGARKVFDEMVERNVVSFTVMIDGYAKAGDMVSARALFEEAPEKDIVAWSALISGYSQNEQPNEALKIFLELVSVNVKPDEFIMVSMMSACSQLGSLDMAKCIDSYLSQTSIDILQAHVLAALIDMHAKCGNLEKAKTLFEDMPRRDLISCCSLVQGLSIHGRGAEAVELFSRMLDEGLIPDAVAFTVILTACSQGGLIEEGWYFFDAMKNKYSLVPSPDHYACMVDLLSRAGELKAAYDLLNSIPLEPHACAWVALLGACKLHGDVELGEVVANRLFALEPQNAGSYVLLSDIYAAANQWLDVSFVREKMKERGIRKVPGCSCIFTEA</sequence>
<proteinExistence type="inferred from homology"/>
<feature type="repeat" description="PPR" evidence="3">
    <location>
        <begin position="262"/>
        <end position="296"/>
    </location>
</feature>
<feature type="repeat" description="PPR" evidence="3">
    <location>
        <begin position="67"/>
        <end position="101"/>
    </location>
</feature>
<evidence type="ECO:0000313" key="4">
    <source>
        <dbReference type="EMBL" id="CAK7341937.1"/>
    </source>
</evidence>
<dbReference type="InterPro" id="IPR011990">
    <property type="entry name" value="TPR-like_helical_dom_sf"/>
</dbReference>
<dbReference type="Gene3D" id="1.25.40.10">
    <property type="entry name" value="Tetratricopeptide repeat domain"/>
    <property type="match status" value="3"/>
</dbReference>
<feature type="repeat" description="PPR" evidence="3">
    <location>
        <begin position="200"/>
        <end position="234"/>
    </location>
</feature>
<dbReference type="FunFam" id="1.25.40.10:FF:001156">
    <property type="entry name" value="Pentatricopeptide repeat-containing protein At5g61800"/>
    <property type="match status" value="1"/>
</dbReference>
<comment type="similarity">
    <text evidence="2">Belongs to the PPR family. PCMP-E subfamily.</text>
</comment>
<dbReference type="FunFam" id="1.25.40.10:FF:000334">
    <property type="entry name" value="Pentatricopeptide repeat-containing protein"/>
    <property type="match status" value="1"/>
</dbReference>
<dbReference type="InterPro" id="IPR046848">
    <property type="entry name" value="E_motif"/>
</dbReference>
<comment type="caution">
    <text evidence="4">The sequence shown here is derived from an EMBL/GenBank/DDBJ whole genome shotgun (WGS) entry which is preliminary data.</text>
</comment>
<dbReference type="PANTHER" id="PTHR47926">
    <property type="entry name" value="PENTATRICOPEPTIDE REPEAT-CONTAINING PROTEIN"/>
    <property type="match status" value="1"/>
</dbReference>
<gene>
    <name evidence="4" type="ORF">DCAF_LOCUS16537</name>
</gene>
<dbReference type="Pfam" id="PF20431">
    <property type="entry name" value="E_motif"/>
    <property type="match status" value="1"/>
</dbReference>
<feature type="repeat" description="PPR" evidence="3">
    <location>
        <begin position="364"/>
        <end position="398"/>
    </location>
</feature>
<dbReference type="GO" id="GO:0003723">
    <property type="term" value="F:RNA binding"/>
    <property type="evidence" value="ECO:0007669"/>
    <property type="project" value="InterPro"/>
</dbReference>
<dbReference type="Proteomes" id="UP001314170">
    <property type="component" value="Unassembled WGS sequence"/>
</dbReference>
<evidence type="ECO:0000256" key="1">
    <source>
        <dbReference type="ARBA" id="ARBA00022737"/>
    </source>
</evidence>
<dbReference type="Pfam" id="PF01535">
    <property type="entry name" value="PPR"/>
    <property type="match status" value="6"/>
</dbReference>
<dbReference type="SUPFAM" id="SSF48452">
    <property type="entry name" value="TPR-like"/>
    <property type="match status" value="1"/>
</dbReference>
<dbReference type="Pfam" id="PF13041">
    <property type="entry name" value="PPR_2"/>
    <property type="match status" value="2"/>
</dbReference>
<dbReference type="InterPro" id="IPR046960">
    <property type="entry name" value="PPR_At4g14850-like_plant"/>
</dbReference>
<dbReference type="EMBL" id="CAWUPB010001160">
    <property type="protein sequence ID" value="CAK7341937.1"/>
    <property type="molecule type" value="Genomic_DNA"/>
</dbReference>
<name>A0AAV1RYN4_9ROSI</name>
<evidence type="ECO:0000256" key="2">
    <source>
        <dbReference type="ARBA" id="ARBA00061659"/>
    </source>
</evidence>
<evidence type="ECO:0008006" key="6">
    <source>
        <dbReference type="Google" id="ProtNLM"/>
    </source>
</evidence>
<feature type="repeat" description="PPR" evidence="3">
    <location>
        <begin position="399"/>
        <end position="429"/>
    </location>
</feature>
<reference evidence="4 5" key="1">
    <citation type="submission" date="2024-01" db="EMBL/GenBank/DDBJ databases">
        <authorList>
            <person name="Waweru B."/>
        </authorList>
    </citation>
    <scope>NUCLEOTIDE SEQUENCE [LARGE SCALE GENOMIC DNA]</scope>
</reference>